<dbReference type="PANTHER" id="PTHR13793:SF107">
    <property type="entry name" value="BROMODOMAIN-CONTAINING PROTEIN HOMOLOG"/>
    <property type="match status" value="1"/>
</dbReference>
<keyword evidence="4 7" id="KW-0863">Zinc-finger</keyword>
<dbReference type="AlphaFoldDB" id="A0AAV5QWP6"/>
<dbReference type="InterPro" id="IPR001965">
    <property type="entry name" value="Znf_PHD"/>
</dbReference>
<evidence type="ECO:0000256" key="6">
    <source>
        <dbReference type="ARBA" id="ARBA00023242"/>
    </source>
</evidence>
<comment type="caution">
    <text evidence="11">The sequence shown here is derived from an EMBL/GenBank/DDBJ whole genome shotgun (WGS) entry which is preliminary data.</text>
</comment>
<name>A0AAV5QWP6_9ASCO</name>
<feature type="region of interest" description="Disordered" evidence="8">
    <location>
        <begin position="197"/>
        <end position="241"/>
    </location>
</feature>
<keyword evidence="2" id="KW-0479">Metal-binding</keyword>
<evidence type="ECO:0000313" key="11">
    <source>
        <dbReference type="EMBL" id="GMM39075.1"/>
    </source>
</evidence>
<organism evidence="11 12">
    <name type="scientific">Saccharomycopsis crataegensis</name>
    <dbReference type="NCBI Taxonomy" id="43959"/>
    <lineage>
        <taxon>Eukaryota</taxon>
        <taxon>Fungi</taxon>
        <taxon>Dikarya</taxon>
        <taxon>Ascomycota</taxon>
        <taxon>Saccharomycotina</taxon>
        <taxon>Saccharomycetes</taxon>
        <taxon>Saccharomycopsidaceae</taxon>
        <taxon>Saccharomycopsis</taxon>
    </lineage>
</organism>
<evidence type="ECO:0000256" key="4">
    <source>
        <dbReference type="ARBA" id="ARBA00022771"/>
    </source>
</evidence>
<dbReference type="PANTHER" id="PTHR13793">
    <property type="entry name" value="PHD FINGER PROTEINS"/>
    <property type="match status" value="1"/>
</dbReference>
<dbReference type="GO" id="GO:0005634">
    <property type="term" value="C:nucleus"/>
    <property type="evidence" value="ECO:0007669"/>
    <property type="project" value="UniProtKB-SubCell"/>
</dbReference>
<feature type="compositionally biased region" description="Basic residues" evidence="8">
    <location>
        <begin position="1"/>
        <end position="13"/>
    </location>
</feature>
<evidence type="ECO:0000256" key="7">
    <source>
        <dbReference type="PROSITE-ProRule" id="PRU00146"/>
    </source>
</evidence>
<dbReference type="PROSITE" id="PS51805">
    <property type="entry name" value="EPHD"/>
    <property type="match status" value="1"/>
</dbReference>
<dbReference type="InterPro" id="IPR011011">
    <property type="entry name" value="Znf_FYVE_PHD"/>
</dbReference>
<dbReference type="CDD" id="cd15492">
    <property type="entry name" value="PHD_BRPF_JADE_like"/>
    <property type="match status" value="1"/>
</dbReference>
<feature type="domain" description="PHD-type" evidence="10">
    <location>
        <begin position="600"/>
        <end position="717"/>
    </location>
</feature>
<evidence type="ECO:0000256" key="3">
    <source>
        <dbReference type="ARBA" id="ARBA00022737"/>
    </source>
</evidence>
<dbReference type="InterPro" id="IPR013083">
    <property type="entry name" value="Znf_RING/FYVE/PHD"/>
</dbReference>
<evidence type="ECO:0000313" key="12">
    <source>
        <dbReference type="Proteomes" id="UP001360560"/>
    </source>
</evidence>
<dbReference type="Pfam" id="PF13831">
    <property type="entry name" value="PHD_2"/>
    <property type="match status" value="1"/>
</dbReference>
<dbReference type="EMBL" id="BTFZ01000020">
    <property type="protein sequence ID" value="GMM39075.1"/>
    <property type="molecule type" value="Genomic_DNA"/>
</dbReference>
<feature type="compositionally biased region" description="Low complexity" evidence="8">
    <location>
        <begin position="217"/>
        <end position="236"/>
    </location>
</feature>
<evidence type="ECO:0000256" key="2">
    <source>
        <dbReference type="ARBA" id="ARBA00022723"/>
    </source>
</evidence>
<protein>
    <submittedName>
        <fullName evidence="11">Nto1 protein</fullName>
    </submittedName>
</protein>
<keyword evidence="12" id="KW-1185">Reference proteome</keyword>
<keyword evidence="5" id="KW-0862">Zinc</keyword>
<keyword evidence="3" id="KW-0677">Repeat</keyword>
<keyword evidence="6" id="KW-0539">Nucleus</keyword>
<accession>A0AAV5QWP6</accession>
<feature type="domain" description="PHD-type" evidence="9">
    <location>
        <begin position="546"/>
        <end position="596"/>
    </location>
</feature>
<dbReference type="RefSeq" id="XP_064856070.1">
    <property type="nucleotide sequence ID" value="XM_064999998.1"/>
</dbReference>
<gene>
    <name evidence="11" type="ORF">DASC09_064140</name>
</gene>
<feature type="region of interest" description="Disordered" evidence="8">
    <location>
        <begin position="68"/>
        <end position="105"/>
    </location>
</feature>
<dbReference type="GeneID" id="90077063"/>
<dbReference type="SUPFAM" id="SSF57903">
    <property type="entry name" value="FYVE/PHD zinc finger"/>
    <property type="match status" value="1"/>
</dbReference>
<dbReference type="InterPro" id="IPR050701">
    <property type="entry name" value="Histone_Mod_Regulator"/>
</dbReference>
<dbReference type="Pfam" id="PF13832">
    <property type="entry name" value="zf-HC5HC2H_2"/>
    <property type="match status" value="1"/>
</dbReference>
<evidence type="ECO:0000256" key="5">
    <source>
        <dbReference type="ARBA" id="ARBA00022833"/>
    </source>
</evidence>
<dbReference type="InterPro" id="IPR019787">
    <property type="entry name" value="Znf_PHD-finger"/>
</dbReference>
<dbReference type="Gene3D" id="3.30.40.10">
    <property type="entry name" value="Zinc/RING finger domain, C3HC4 (zinc finger)"/>
    <property type="match status" value="2"/>
</dbReference>
<dbReference type="GO" id="GO:0008270">
    <property type="term" value="F:zinc ion binding"/>
    <property type="evidence" value="ECO:0007669"/>
    <property type="project" value="UniProtKB-KW"/>
</dbReference>
<dbReference type="PROSITE" id="PS50016">
    <property type="entry name" value="ZF_PHD_2"/>
    <property type="match status" value="1"/>
</dbReference>
<evidence type="ECO:0000256" key="1">
    <source>
        <dbReference type="ARBA" id="ARBA00004123"/>
    </source>
</evidence>
<sequence>MRQRHSSRKKGRIPTRNGGETNRKKNPLSNSQITGYDSEKPREETEYQAFYPDLDIKEPLSVYIVKSSDADFEESGSQQPQKQPLPETSPGDIKKRIELSNGNLTQNEKRQLMKAIMPKPPLQLFIKELLQFSDESEVSSHSKVPTKTKAELYASFRKIATPKSNKRGLEDSDEADTYTIYNKKKKFFNYIEEEKQRQENTQLKETNGVPRQCPDLSSSTPSSRTSESVSSTPNSSIDFQNPLMGKVLGSSLLSSGGIRDENCVNRNCGHQQLVNNNPPTESAIRHPYFTPQIIPRPSLDLILERNPNLIYQQSRIITETYFKKIKKASFDISSNANLLNSYLSNANFKLPNNESFEELRKENQITKSCELSENNDDDAVGGIEPSCKSLSTLNPNIQKSEFKNKIRYFGFKKSQEYELSRTYIRENDYVNTESFELDVFEEFAISHKLDIKGFSMFRCMYDMDEQDDYLLGIINKKRVKNKQVFIPPEIFEICISFLEKEWYFLSKRIPRNIDGENELALKYEKAKEFANLFGSDDGIGMAPENDQPCAVCNDSDCDNQNAIVFCDGCNIAVHQECYGVVFIPEGQWLCRRCMNLKRRKISCEFCPSLTGAFKQTDSGSWSHLLCGLWIPELGLKSNIYMETIDGIEKIPKSRWKLVCYICKQKMGACIQCANKNCFQAFHVTCAKRAGLYLKMHGGIQGVLHDKMNLTAFCDKHLPNDYHHSTQVKEGIDKTRSYFSMLNHHENDGPKYKTFGDGISYFEHANMMRKKSSRTVVSAVKALKDNNHKILRWQSRKGTPIAPQLFLDKLMKLLIFLKVEDGAVDKLAQTICKYWALKREWKTSPLIKTLDVYNLSSVESSSEAIKKIKMGNVMNNDIHKLIDISEDIITRQKLLLEGYTKDIENIEKISFPVCGLIKPILAKVIRLDSEDLLRQYEPSVVKDGKVVKNVDILSLDRIVDKLGKSGYTKCVAEFNNDLKLLFKNVEQSQEKRESVKALQQILRHQFIDQVYPELDRVKKLEYEIFEKNRGKGGYESVLNDLELDDVAKD</sequence>
<comment type="subcellular location">
    <subcellularLocation>
        <location evidence="1">Nucleus</location>
    </subcellularLocation>
</comment>
<evidence type="ECO:0000259" key="9">
    <source>
        <dbReference type="PROSITE" id="PS50016"/>
    </source>
</evidence>
<reference evidence="11 12" key="1">
    <citation type="journal article" date="2023" name="Elife">
        <title>Identification of key yeast species and microbe-microbe interactions impacting larval growth of Drosophila in the wild.</title>
        <authorList>
            <person name="Mure A."/>
            <person name="Sugiura Y."/>
            <person name="Maeda R."/>
            <person name="Honda K."/>
            <person name="Sakurai N."/>
            <person name="Takahashi Y."/>
            <person name="Watada M."/>
            <person name="Katoh T."/>
            <person name="Gotoh A."/>
            <person name="Gotoh Y."/>
            <person name="Taniguchi I."/>
            <person name="Nakamura K."/>
            <person name="Hayashi T."/>
            <person name="Katayama T."/>
            <person name="Uemura T."/>
            <person name="Hattori Y."/>
        </authorList>
    </citation>
    <scope>NUCLEOTIDE SEQUENCE [LARGE SCALE GENOMIC DNA]</scope>
    <source>
        <strain evidence="11 12">SC-9</strain>
    </source>
</reference>
<dbReference type="FunFam" id="3.30.40.10:FF:000007">
    <property type="entry name" value="Bromodomain containing 1, isoform CRA_b"/>
    <property type="match status" value="1"/>
</dbReference>
<dbReference type="InterPro" id="IPR019542">
    <property type="entry name" value="Enhancer_polycomb-like_N"/>
</dbReference>
<feature type="region of interest" description="Disordered" evidence="8">
    <location>
        <begin position="1"/>
        <end position="51"/>
    </location>
</feature>
<evidence type="ECO:0000259" key="10">
    <source>
        <dbReference type="PROSITE" id="PS51805"/>
    </source>
</evidence>
<dbReference type="Proteomes" id="UP001360560">
    <property type="component" value="Unassembled WGS sequence"/>
</dbReference>
<dbReference type="InterPro" id="IPR034732">
    <property type="entry name" value="EPHD"/>
</dbReference>
<dbReference type="SMART" id="SM00249">
    <property type="entry name" value="PHD"/>
    <property type="match status" value="2"/>
</dbReference>
<evidence type="ECO:0000256" key="8">
    <source>
        <dbReference type="SAM" id="MobiDB-lite"/>
    </source>
</evidence>
<proteinExistence type="predicted"/>
<dbReference type="Pfam" id="PF10513">
    <property type="entry name" value="EPL1"/>
    <property type="match status" value="1"/>
</dbReference>
<dbReference type="GO" id="GO:0006357">
    <property type="term" value="P:regulation of transcription by RNA polymerase II"/>
    <property type="evidence" value="ECO:0007669"/>
    <property type="project" value="TreeGrafter"/>
</dbReference>